<dbReference type="SUPFAM" id="SSF118196">
    <property type="entry name" value="YaeB-like"/>
    <property type="match status" value="1"/>
</dbReference>
<dbReference type="Proteomes" id="UP000657075">
    <property type="component" value="Unassembled WGS sequence"/>
</dbReference>
<dbReference type="Pfam" id="PF01980">
    <property type="entry name" value="TrmO_N"/>
    <property type="match status" value="1"/>
</dbReference>
<dbReference type="RefSeq" id="WP_188604093.1">
    <property type="nucleotide sequence ID" value="NZ_AP026830.1"/>
</dbReference>
<dbReference type="PANTHER" id="PTHR12818">
    <property type="entry name" value="TRNA (ADENINE(37)-N6)-METHYLTRANSFERASE"/>
    <property type="match status" value="1"/>
</dbReference>
<dbReference type="PROSITE" id="PS51668">
    <property type="entry name" value="TSAA_2"/>
    <property type="match status" value="1"/>
</dbReference>
<organism evidence="5 6">
    <name type="scientific">Vulcanisaeta souniana JCM 11219</name>
    <dbReference type="NCBI Taxonomy" id="1293586"/>
    <lineage>
        <taxon>Archaea</taxon>
        <taxon>Thermoproteota</taxon>
        <taxon>Thermoprotei</taxon>
        <taxon>Thermoproteales</taxon>
        <taxon>Thermoproteaceae</taxon>
        <taxon>Vulcanisaeta</taxon>
    </lineage>
</organism>
<dbReference type="Proteomes" id="UP001060771">
    <property type="component" value="Chromosome"/>
</dbReference>
<dbReference type="EMBL" id="BMNM01000013">
    <property type="protein sequence ID" value="GGI85758.1"/>
    <property type="molecule type" value="Genomic_DNA"/>
</dbReference>
<dbReference type="EMBL" id="AP026830">
    <property type="protein sequence ID" value="BDR92939.1"/>
    <property type="molecule type" value="Genomic_DNA"/>
</dbReference>
<keyword evidence="7" id="KW-1185">Reference proteome</keyword>
<name>A0A830ECH5_9CREN</name>
<dbReference type="InterPro" id="IPR036413">
    <property type="entry name" value="YaeB-like_sf"/>
</dbReference>
<dbReference type="InterPro" id="IPR023370">
    <property type="entry name" value="TrmO-like_N"/>
</dbReference>
<gene>
    <name evidence="5" type="ORF">GCM10007112_23540</name>
    <name evidence="4" type="ORF">Vsou_20320</name>
</gene>
<dbReference type="OrthoDB" id="40408at2157"/>
<evidence type="ECO:0000313" key="7">
    <source>
        <dbReference type="Proteomes" id="UP001060771"/>
    </source>
</evidence>
<dbReference type="Gene3D" id="2.40.30.70">
    <property type="entry name" value="YaeB-like"/>
    <property type="match status" value="1"/>
</dbReference>
<reference evidence="7" key="3">
    <citation type="submission" date="2022-09" db="EMBL/GenBank/DDBJ databases">
        <title>Complete genome sequence of Vulcanisaeta souniana.</title>
        <authorList>
            <person name="Kato S."/>
            <person name="Itoh T."/>
            <person name="Ohkuma M."/>
        </authorList>
    </citation>
    <scope>NUCLEOTIDE SEQUENCE [LARGE SCALE GENOMIC DNA]</scope>
    <source>
        <strain evidence="7">JCM 11219</strain>
    </source>
</reference>
<proteinExistence type="inferred from homology"/>
<protein>
    <submittedName>
        <fullName evidence="5">tRNA (N6-threonylcarbamoyladenosine(37)-N6)-methyltransferase TrmO</fullName>
    </submittedName>
</protein>
<dbReference type="InterPro" id="IPR036414">
    <property type="entry name" value="YaeB_N_sf"/>
</dbReference>
<reference evidence="4" key="4">
    <citation type="journal article" date="2023" name="Microbiol. Resour. Announc.">
        <title>Complete Genome Sequence of Vulcanisaeta souniana Strain IC-059, a Hyperthermophilic Archaeon Isolated from Hot Spring Water in Japan.</title>
        <authorList>
            <person name="Kato S."/>
            <person name="Itoh T."/>
            <person name="Wu L."/>
            <person name="Ma J."/>
            <person name="Ohkuma M."/>
        </authorList>
    </citation>
    <scope>NUCLEOTIDE SEQUENCE</scope>
    <source>
        <strain evidence="4">JCM 11219</strain>
    </source>
</reference>
<evidence type="ECO:0000259" key="3">
    <source>
        <dbReference type="PROSITE" id="PS51668"/>
    </source>
</evidence>
<evidence type="ECO:0000256" key="1">
    <source>
        <dbReference type="ARBA" id="ARBA00022691"/>
    </source>
</evidence>
<feature type="domain" description="TsaA-like" evidence="3">
    <location>
        <begin position="6"/>
        <end position="138"/>
    </location>
</feature>
<evidence type="ECO:0000313" key="5">
    <source>
        <dbReference type="EMBL" id="GGI85758.1"/>
    </source>
</evidence>
<dbReference type="GeneID" id="76207572"/>
<keyword evidence="1" id="KW-0949">S-adenosyl-L-methionine</keyword>
<reference evidence="5" key="1">
    <citation type="journal article" date="2014" name="Int. J. Syst. Evol. Microbiol.">
        <title>Complete genome sequence of Corynebacterium casei LMG S-19264T (=DSM 44701T), isolated from a smear-ripened cheese.</title>
        <authorList>
            <consortium name="US DOE Joint Genome Institute (JGI-PGF)"/>
            <person name="Walter F."/>
            <person name="Albersmeier A."/>
            <person name="Kalinowski J."/>
            <person name="Ruckert C."/>
        </authorList>
    </citation>
    <scope>NUCLEOTIDE SEQUENCE</scope>
    <source>
        <strain evidence="5">JCM 11219</strain>
    </source>
</reference>
<sequence>MVEYAFKPIGYVEVGFPRPDEPERGRYATRYDFIGVVRVYDEYVDGLLGLEEYSHVMLIYIFHEQREVRLRVRLKGTDKEVGIFATRYPLRPNPIGLSVLELVKVEPPRLWLRGLDAWTGTPILDIKPYDYYDVVKKPRVPREFEEEWFRSYVEKGYGEKVPWLGPCP</sequence>
<accession>A0A830ECH5</accession>
<evidence type="ECO:0000256" key="2">
    <source>
        <dbReference type="ARBA" id="ARBA00033753"/>
    </source>
</evidence>
<evidence type="ECO:0000313" key="6">
    <source>
        <dbReference type="Proteomes" id="UP000657075"/>
    </source>
</evidence>
<dbReference type="CDD" id="cd09281">
    <property type="entry name" value="UPF0066"/>
    <property type="match status" value="1"/>
</dbReference>
<comment type="similarity">
    <text evidence="2">Belongs to the tRNA methyltransferase O family.</text>
</comment>
<dbReference type="NCBIfam" id="TIGR00104">
    <property type="entry name" value="tRNA_TsaA"/>
    <property type="match status" value="1"/>
</dbReference>
<dbReference type="PANTHER" id="PTHR12818:SF0">
    <property type="entry name" value="TRNA (ADENINE(37)-N6)-METHYLTRANSFERASE"/>
    <property type="match status" value="1"/>
</dbReference>
<dbReference type="AlphaFoldDB" id="A0A830ECH5"/>
<dbReference type="InterPro" id="IPR040372">
    <property type="entry name" value="YaeB-like"/>
</dbReference>
<evidence type="ECO:0000313" key="4">
    <source>
        <dbReference type="EMBL" id="BDR92939.1"/>
    </source>
</evidence>
<reference evidence="5" key="2">
    <citation type="submission" date="2020-09" db="EMBL/GenBank/DDBJ databases">
        <authorList>
            <person name="Sun Q."/>
            <person name="Ohkuma M."/>
        </authorList>
    </citation>
    <scope>NUCLEOTIDE SEQUENCE</scope>
    <source>
        <strain evidence="5">JCM 11219</strain>
    </source>
</reference>